<sequence>MAAEGVGENDPTQPTQPTQPSATNDERMDPLMLNMIKSGVICRLICTTKDVNLKAVPNNNDNNINATSGGGKNKSNENGNFFDIKLKKNSDKQEWVFGRRMDSCDFPLRTQSNRISNKHFKLWMNKKDQQKFLNPESVLMIQDTSTNGTWVNGSKLIKGKNYVLTQGDEISIGIGVPSDVIRFVVVFPKSIANNYENPENPGNNVRSENRLDKMGIEADFVIRDEVVGSGAFATVKKAIERATGETYAVKIISKKKALHSGQIDGVTRELEILKRLDHPGIVRLKAFYEDIDYYYLVMEFVPGGDLMDFVGAYGSVGEAAGREIARQILLAIDYVHDKGISHRDLKPDNILISQDDPVTVKVTDFGLAKGQDKTSFMKTFCGTLAYLAPEVITGKFGGDIYGIHGQGNQKRGNTNNRNRYLGNGRRMEDAYSSKVDMWSIGCLLFVILTAHLPFSGSTQDLLFKNIVAGNYHESLLKTNSVSIEGRDFLSRLLEVDVSLRLNAKEALQHPWIRENSTQDSQISLSQSQSYQHKLSSQSLSISSQNHNNRKRQQQHHEQQDQQNEQQQGQFLDDLEDIKENEKSEAQDNFDITNGGEDNDQVFKIPNIPKFSQAPTGGNQNTTNNNKYHSTPVQSKINANSKEIQINHTDQSTPKVSGNGYNTENLINNNGDNIVSRSKGSPSGYQDNDIDQSSEKIDSSMTLEFKNKVSLQNKLQDEQIQPNIQANEQLQTSQPQQIGTSTKSIMVSRYKSHRPTPPGTFLTMHVLKGCNKRHETIHIPQGHNPFVIGRNESTSDYVIPDERISKLHCLVLKKRHPIQATSIYESPAMGLEDIWLLDFSTNACYVNGNRIKKGNKIRIFDGDVIHLFIDKNNMDYLGYKIEVNDGTGLYRNGKKKSKKYGNNKPNNNIGNSSNGSSSSIYNSEQNISKDQRRRVADVGASGFAGDDEGEEVRIEPHDDMDKKYLRDILSNINSSVINPSSNIGSAVSNNNRTNEHYRGITKTNTNSGSGDSSGDNKNSKRRKRSLYNGGDKPKRKYSEMSKSTRDGEDGKQQLLEQEDKNQDILISSSQPFKKSKRVELSSVSLGESNNDQFHEHNNYNIAFPKSHQ</sequence>
<dbReference type="SMART" id="SM00240">
    <property type="entry name" value="FHA"/>
    <property type="match status" value="2"/>
</dbReference>
<evidence type="ECO:0000256" key="7">
    <source>
        <dbReference type="PIRSR" id="PIRSR630616-1"/>
    </source>
</evidence>
<evidence type="ECO:0000256" key="3">
    <source>
        <dbReference type="ARBA" id="ARBA00022679"/>
    </source>
</evidence>
<feature type="compositionally biased region" description="Basic residues" evidence="11">
    <location>
        <begin position="891"/>
        <end position="900"/>
    </location>
</feature>
<evidence type="ECO:0000256" key="6">
    <source>
        <dbReference type="ARBA" id="ARBA00022840"/>
    </source>
</evidence>
<dbReference type="Pfam" id="PF00498">
    <property type="entry name" value="FHA"/>
    <property type="match status" value="2"/>
</dbReference>
<dbReference type="InterPro" id="IPR000719">
    <property type="entry name" value="Prot_kinase_dom"/>
</dbReference>
<feature type="compositionally biased region" description="Low complexity" evidence="11">
    <location>
        <begin position="901"/>
        <end position="922"/>
    </location>
</feature>
<evidence type="ECO:0000313" key="14">
    <source>
        <dbReference type="EMBL" id="GME69028.1"/>
    </source>
</evidence>
<feature type="compositionally biased region" description="Low complexity" evidence="11">
    <location>
        <begin position="534"/>
        <end position="546"/>
    </location>
</feature>
<dbReference type="InterPro" id="IPR000253">
    <property type="entry name" value="FHA_dom"/>
</dbReference>
<evidence type="ECO:0000256" key="11">
    <source>
        <dbReference type="SAM" id="MobiDB-lite"/>
    </source>
</evidence>
<dbReference type="FunFam" id="3.30.200.20:FF:000315">
    <property type="entry name" value="Calcium-dependent protein kinase 3"/>
    <property type="match status" value="1"/>
</dbReference>
<feature type="region of interest" description="Disordered" evidence="11">
    <location>
        <begin position="56"/>
        <end position="78"/>
    </location>
</feature>
<dbReference type="Proteomes" id="UP001165120">
    <property type="component" value="Unassembled WGS sequence"/>
</dbReference>
<keyword evidence="15" id="KW-1185">Reference proteome</keyword>
<evidence type="ECO:0000256" key="2">
    <source>
        <dbReference type="ARBA" id="ARBA00022527"/>
    </source>
</evidence>
<feature type="compositionally biased region" description="Low complexity" evidence="11">
    <location>
        <begin position="973"/>
        <end position="984"/>
    </location>
</feature>
<dbReference type="PROSITE" id="PS50006">
    <property type="entry name" value="FHA_DOMAIN"/>
    <property type="match status" value="2"/>
</dbReference>
<feature type="cross-link" description="Glycyl lysine isopeptide (Lys-Gly) (interchain with G-Cter in SUMO2)" evidence="9">
    <location>
        <position position="346"/>
    </location>
</feature>
<proteinExistence type="inferred from homology"/>
<dbReference type="PROSITE" id="PS50011">
    <property type="entry name" value="PROTEIN_KINASE_DOM"/>
    <property type="match status" value="1"/>
</dbReference>
<feature type="binding site" evidence="8">
    <location>
        <position position="364"/>
    </location>
    <ligand>
        <name>ATP</name>
        <dbReference type="ChEBI" id="CHEBI:30616"/>
    </ligand>
</feature>
<feature type="compositionally biased region" description="Basic and acidic residues" evidence="11">
    <location>
        <begin position="926"/>
        <end position="935"/>
    </location>
</feature>
<dbReference type="PROSITE" id="PS00108">
    <property type="entry name" value="PROTEIN_KINASE_ST"/>
    <property type="match status" value="1"/>
</dbReference>
<evidence type="ECO:0000313" key="15">
    <source>
        <dbReference type="Proteomes" id="UP001165120"/>
    </source>
</evidence>
<evidence type="ECO:0000256" key="4">
    <source>
        <dbReference type="ARBA" id="ARBA00022741"/>
    </source>
</evidence>
<feature type="region of interest" description="Disordered" evidence="11">
    <location>
        <begin position="581"/>
        <end position="631"/>
    </location>
</feature>
<organism evidence="14 15">
    <name type="scientific">Candida boidinii</name>
    <name type="common">Yeast</name>
    <dbReference type="NCBI Taxonomy" id="5477"/>
    <lineage>
        <taxon>Eukaryota</taxon>
        <taxon>Fungi</taxon>
        <taxon>Dikarya</taxon>
        <taxon>Ascomycota</taxon>
        <taxon>Saccharomycotina</taxon>
        <taxon>Pichiomycetes</taxon>
        <taxon>Pichiales</taxon>
        <taxon>Pichiaceae</taxon>
        <taxon>Ogataea</taxon>
        <taxon>Ogataea/Candida clade</taxon>
    </lineage>
</organism>
<name>A0A9W6WF79_CANBO</name>
<feature type="domain" description="FHA" evidence="12">
    <location>
        <begin position="95"/>
        <end position="156"/>
    </location>
</feature>
<evidence type="ECO:0000259" key="13">
    <source>
        <dbReference type="PROSITE" id="PS50011"/>
    </source>
</evidence>
<dbReference type="GO" id="GO:0005524">
    <property type="term" value="F:ATP binding"/>
    <property type="evidence" value="ECO:0007669"/>
    <property type="project" value="UniProtKB-UniRule"/>
</dbReference>
<dbReference type="InterPro" id="IPR008984">
    <property type="entry name" value="SMAD_FHA_dom_sf"/>
</dbReference>
<gene>
    <name evidence="14" type="ORF">Cboi02_000202800</name>
</gene>
<keyword evidence="3" id="KW-0808">Transferase</keyword>
<dbReference type="FunFam" id="1.10.510.10:FF:000571">
    <property type="entry name" value="Maternal embryonic leucine zipper kinase"/>
    <property type="match status" value="1"/>
</dbReference>
<dbReference type="InterPro" id="IPR030616">
    <property type="entry name" value="Aur-like"/>
</dbReference>
<feature type="region of interest" description="Disordered" evidence="11">
    <location>
        <begin position="973"/>
        <end position="1107"/>
    </location>
</feature>
<feature type="domain" description="FHA" evidence="12">
    <location>
        <begin position="785"/>
        <end position="850"/>
    </location>
</feature>
<feature type="region of interest" description="Disordered" evidence="11">
    <location>
        <begin position="534"/>
        <end position="567"/>
    </location>
</feature>
<evidence type="ECO:0000256" key="1">
    <source>
        <dbReference type="ARBA" id="ARBA00005575"/>
    </source>
</evidence>
<dbReference type="PANTHER" id="PTHR24350">
    <property type="entry name" value="SERINE/THREONINE-PROTEIN KINASE IAL-RELATED"/>
    <property type="match status" value="1"/>
</dbReference>
<feature type="binding site" evidence="8 10">
    <location>
        <position position="250"/>
    </location>
    <ligand>
        <name>ATP</name>
        <dbReference type="ChEBI" id="CHEBI:30616"/>
    </ligand>
</feature>
<reference evidence="14" key="1">
    <citation type="submission" date="2023-04" db="EMBL/GenBank/DDBJ databases">
        <title>Candida boidinii NBRC 10035.</title>
        <authorList>
            <person name="Ichikawa N."/>
            <person name="Sato H."/>
            <person name="Tonouchi N."/>
        </authorList>
    </citation>
    <scope>NUCLEOTIDE SEQUENCE</scope>
    <source>
        <strain evidence="14">NBRC 10035</strain>
    </source>
</reference>
<dbReference type="EMBL" id="BSXN01000555">
    <property type="protein sequence ID" value="GME69028.1"/>
    <property type="molecule type" value="Genomic_DNA"/>
</dbReference>
<feature type="active site" description="Proton acceptor" evidence="7">
    <location>
        <position position="344"/>
    </location>
</feature>
<dbReference type="InterPro" id="IPR017441">
    <property type="entry name" value="Protein_kinase_ATP_BS"/>
</dbReference>
<dbReference type="InterPro" id="IPR011009">
    <property type="entry name" value="Kinase-like_dom_sf"/>
</dbReference>
<feature type="region of interest" description="Disordered" evidence="11">
    <location>
        <begin position="891"/>
        <end position="957"/>
    </location>
</feature>
<dbReference type="SMART" id="SM00220">
    <property type="entry name" value="S_TKc"/>
    <property type="match status" value="1"/>
</dbReference>
<dbReference type="InterPro" id="IPR008271">
    <property type="entry name" value="Ser/Thr_kinase_AS"/>
</dbReference>
<dbReference type="Gene3D" id="3.30.200.20">
    <property type="entry name" value="Phosphorylase Kinase, domain 1"/>
    <property type="match status" value="1"/>
</dbReference>
<dbReference type="GO" id="GO:0030447">
    <property type="term" value="P:filamentous growth"/>
    <property type="evidence" value="ECO:0007669"/>
    <property type="project" value="UniProtKB-ARBA"/>
</dbReference>
<feature type="compositionally biased region" description="Polar residues" evidence="11">
    <location>
        <begin position="645"/>
        <end position="685"/>
    </location>
</feature>
<evidence type="ECO:0000256" key="9">
    <source>
        <dbReference type="PIRSR" id="PIRSR630616-3"/>
    </source>
</evidence>
<dbReference type="Pfam" id="PF00069">
    <property type="entry name" value="Pkinase"/>
    <property type="match status" value="2"/>
</dbReference>
<comment type="similarity">
    <text evidence="1">Belongs to the protein kinase superfamily. CAMK Ser/Thr protein kinase family. CHEK2 subfamily.</text>
</comment>
<feature type="region of interest" description="Disordered" evidence="11">
    <location>
        <begin position="1"/>
        <end position="27"/>
    </location>
</feature>
<dbReference type="Gene3D" id="2.60.200.20">
    <property type="match status" value="2"/>
</dbReference>
<feature type="compositionally biased region" description="Low complexity" evidence="11">
    <location>
        <begin position="11"/>
        <end position="20"/>
    </location>
</feature>
<feature type="compositionally biased region" description="Low complexity" evidence="11">
    <location>
        <begin position="1000"/>
        <end position="1015"/>
    </location>
</feature>
<keyword evidence="6 8" id="KW-0067">ATP-binding</keyword>
<dbReference type="PROSITE" id="PS00107">
    <property type="entry name" value="PROTEIN_KINASE_ATP"/>
    <property type="match status" value="1"/>
</dbReference>
<feature type="compositionally biased region" description="Low complexity" evidence="11">
    <location>
        <begin position="615"/>
        <end position="625"/>
    </location>
</feature>
<dbReference type="SUPFAM" id="SSF56112">
    <property type="entry name" value="Protein kinase-like (PK-like)"/>
    <property type="match status" value="1"/>
</dbReference>
<keyword evidence="5" id="KW-0418">Kinase</keyword>
<protein>
    <submittedName>
        <fullName evidence="14">Unnamed protein product</fullName>
    </submittedName>
</protein>
<dbReference type="AlphaFoldDB" id="A0A9W6WF79"/>
<accession>A0A9W6WF79</accession>
<evidence type="ECO:0000256" key="5">
    <source>
        <dbReference type="ARBA" id="ARBA00022777"/>
    </source>
</evidence>
<feature type="compositionally biased region" description="Polar residues" evidence="11">
    <location>
        <begin position="1080"/>
        <end position="1090"/>
    </location>
</feature>
<feature type="region of interest" description="Disordered" evidence="11">
    <location>
        <begin position="645"/>
        <end position="691"/>
    </location>
</feature>
<evidence type="ECO:0000256" key="10">
    <source>
        <dbReference type="PROSITE-ProRule" id="PRU10141"/>
    </source>
</evidence>
<feature type="compositionally biased region" description="Basic and acidic residues" evidence="11">
    <location>
        <begin position="1035"/>
        <end position="1061"/>
    </location>
</feature>
<comment type="caution">
    <text evidence="14">The sequence shown here is derived from an EMBL/GenBank/DDBJ whole genome shotgun (WGS) entry which is preliminary data.</text>
</comment>
<evidence type="ECO:0000256" key="8">
    <source>
        <dbReference type="PIRSR" id="PIRSR630616-2"/>
    </source>
</evidence>
<feature type="domain" description="Protein kinase" evidence="13">
    <location>
        <begin position="221"/>
        <end position="512"/>
    </location>
</feature>
<keyword evidence="4 8" id="KW-0547">Nucleotide-binding</keyword>
<dbReference type="SUPFAM" id="SSF49879">
    <property type="entry name" value="SMAD/FHA domain"/>
    <property type="match status" value="2"/>
</dbReference>
<evidence type="ECO:0000259" key="12">
    <source>
        <dbReference type="PROSITE" id="PS50006"/>
    </source>
</evidence>
<keyword evidence="2" id="KW-0723">Serine/threonine-protein kinase</keyword>
<dbReference type="Gene3D" id="1.10.510.10">
    <property type="entry name" value="Transferase(Phosphotransferase) domain 1"/>
    <property type="match status" value="1"/>
</dbReference>
<dbReference type="GO" id="GO:0004674">
    <property type="term" value="F:protein serine/threonine kinase activity"/>
    <property type="evidence" value="ECO:0007669"/>
    <property type="project" value="UniProtKB-KW"/>
</dbReference>